<dbReference type="SUPFAM" id="SSF46689">
    <property type="entry name" value="Homeodomain-like"/>
    <property type="match status" value="1"/>
</dbReference>
<dbReference type="AlphaFoldDB" id="A0A1M6PIC9"/>
<dbReference type="InterPro" id="IPR036271">
    <property type="entry name" value="Tet_transcr_reg_TetR-rel_C_sf"/>
</dbReference>
<evidence type="ECO:0000256" key="2">
    <source>
        <dbReference type="ARBA" id="ARBA00023125"/>
    </source>
</evidence>
<dbReference type="RefSeq" id="WP_073380987.1">
    <property type="nucleotide sequence ID" value="NZ_FQZK01000013.1"/>
</dbReference>
<feature type="domain" description="HTH tetR-type" evidence="5">
    <location>
        <begin position="21"/>
        <end position="81"/>
    </location>
</feature>
<dbReference type="InterPro" id="IPR001647">
    <property type="entry name" value="HTH_TetR"/>
</dbReference>
<dbReference type="Pfam" id="PF13305">
    <property type="entry name" value="TetR_C_33"/>
    <property type="match status" value="1"/>
</dbReference>
<organism evidence="6 7">
    <name type="scientific">Nocardiopsis flavescens</name>
    <dbReference type="NCBI Taxonomy" id="758803"/>
    <lineage>
        <taxon>Bacteria</taxon>
        <taxon>Bacillati</taxon>
        <taxon>Actinomycetota</taxon>
        <taxon>Actinomycetes</taxon>
        <taxon>Streptosporangiales</taxon>
        <taxon>Nocardiopsidaceae</taxon>
        <taxon>Nocardiopsis</taxon>
    </lineage>
</organism>
<evidence type="ECO:0000256" key="3">
    <source>
        <dbReference type="ARBA" id="ARBA00023163"/>
    </source>
</evidence>
<dbReference type="Proteomes" id="UP000184452">
    <property type="component" value="Unassembled WGS sequence"/>
</dbReference>
<keyword evidence="7" id="KW-1185">Reference proteome</keyword>
<dbReference type="Gene3D" id="1.10.357.10">
    <property type="entry name" value="Tetracycline Repressor, domain 2"/>
    <property type="match status" value="1"/>
</dbReference>
<evidence type="ECO:0000256" key="4">
    <source>
        <dbReference type="PROSITE-ProRule" id="PRU00335"/>
    </source>
</evidence>
<gene>
    <name evidence="6" type="ORF">SAMN05421803_11391</name>
</gene>
<dbReference type="PROSITE" id="PS50977">
    <property type="entry name" value="HTH_TETR_2"/>
    <property type="match status" value="1"/>
</dbReference>
<accession>A0A1M6PIC9</accession>
<evidence type="ECO:0000313" key="7">
    <source>
        <dbReference type="Proteomes" id="UP000184452"/>
    </source>
</evidence>
<proteinExistence type="predicted"/>
<dbReference type="InterPro" id="IPR025996">
    <property type="entry name" value="MT1864/Rv1816-like_C"/>
</dbReference>
<feature type="DNA-binding region" description="H-T-H motif" evidence="4">
    <location>
        <begin position="44"/>
        <end position="63"/>
    </location>
</feature>
<dbReference type="OrthoDB" id="3210322at2"/>
<keyword evidence="3" id="KW-0804">Transcription</keyword>
<dbReference type="STRING" id="758803.SAMN05421803_11391"/>
<dbReference type="EMBL" id="FQZK01000013">
    <property type="protein sequence ID" value="SHK07664.1"/>
    <property type="molecule type" value="Genomic_DNA"/>
</dbReference>
<reference evidence="6 7" key="1">
    <citation type="submission" date="2016-11" db="EMBL/GenBank/DDBJ databases">
        <authorList>
            <person name="Jaros S."/>
            <person name="Januszkiewicz K."/>
            <person name="Wedrychowicz H."/>
        </authorList>
    </citation>
    <scope>NUCLEOTIDE SEQUENCE [LARGE SCALE GENOMIC DNA]</scope>
    <source>
        <strain evidence="6 7">CGMCC 4.5723</strain>
    </source>
</reference>
<dbReference type="GO" id="GO:0003677">
    <property type="term" value="F:DNA binding"/>
    <property type="evidence" value="ECO:0007669"/>
    <property type="project" value="UniProtKB-UniRule"/>
</dbReference>
<evidence type="ECO:0000256" key="1">
    <source>
        <dbReference type="ARBA" id="ARBA00023015"/>
    </source>
</evidence>
<name>A0A1M6PIC9_9ACTN</name>
<protein>
    <submittedName>
        <fullName evidence="6">DNA-binding transcriptional regulator, AcrR family</fullName>
    </submittedName>
</protein>
<sequence length="260" mass="28806">MTKPQLEEAGRAPSRRERVREATLAEIKSIARRHLVGQGASGVSLRAIAREMGMTAPGLYRYVSGIDSLLVLITADMFDELGAAVAAADASVPARDTDRRILTSLRAFRRWALEHPAEFAAMFGPRTRLEPGADPGPAVEAARRFGATFFTLFEQLIREERFELPDGRAVGADLERELRAFARMCGFGDEDTPVEAVMVLTSCWVRLYGVVCMEIFQHLDFVMRDMEPLFESELQNVLTGLGVRYESPQSSSTVTMGKSE</sequence>
<dbReference type="Pfam" id="PF00440">
    <property type="entry name" value="TetR_N"/>
    <property type="match status" value="1"/>
</dbReference>
<keyword evidence="1" id="KW-0805">Transcription regulation</keyword>
<evidence type="ECO:0000313" key="6">
    <source>
        <dbReference type="EMBL" id="SHK07664.1"/>
    </source>
</evidence>
<dbReference type="SUPFAM" id="SSF48498">
    <property type="entry name" value="Tetracyclin repressor-like, C-terminal domain"/>
    <property type="match status" value="1"/>
</dbReference>
<evidence type="ECO:0000259" key="5">
    <source>
        <dbReference type="PROSITE" id="PS50977"/>
    </source>
</evidence>
<dbReference type="InterPro" id="IPR009057">
    <property type="entry name" value="Homeodomain-like_sf"/>
</dbReference>
<keyword evidence="2 4" id="KW-0238">DNA-binding</keyword>